<dbReference type="InterPro" id="IPR000172">
    <property type="entry name" value="GMC_OxRdtase_N"/>
</dbReference>
<proteinExistence type="inferred from homology"/>
<comment type="similarity">
    <text evidence="5 17">Belongs to the GMC oxidoreductase family.</text>
</comment>
<comment type="caution">
    <text evidence="21">The sequence shown here is derived from an EMBL/GenBank/DDBJ whole genome shotgun (WGS) entry which is preliminary data.</text>
</comment>
<evidence type="ECO:0000256" key="9">
    <source>
        <dbReference type="ARBA" id="ARBA00022530"/>
    </source>
</evidence>
<keyword evidence="11 16" id="KW-0274">FAD</keyword>
<gene>
    <name evidence="21" type="ORF">N7532_005284</name>
</gene>
<dbReference type="GeneID" id="81356757"/>
<dbReference type="GO" id="GO:0050660">
    <property type="term" value="F:flavin adenine dinucleotide binding"/>
    <property type="evidence" value="ECO:0007669"/>
    <property type="project" value="InterPro"/>
</dbReference>
<evidence type="ECO:0000256" key="6">
    <source>
        <dbReference type="ARBA" id="ARBA00011738"/>
    </source>
</evidence>
<comment type="cofactor">
    <cofactor evidence="1 16">
        <name>FAD</name>
        <dbReference type="ChEBI" id="CHEBI:57692"/>
    </cofactor>
</comment>
<keyword evidence="18" id="KW-0732">Signal</keyword>
<dbReference type="GO" id="GO:0046562">
    <property type="term" value="F:beta-D-glucose oxidase activity"/>
    <property type="evidence" value="ECO:0007669"/>
    <property type="project" value="UniProtKB-EC"/>
</dbReference>
<dbReference type="Gene3D" id="3.30.560.10">
    <property type="entry name" value="Glucose Oxidase, domain 3"/>
    <property type="match status" value="1"/>
</dbReference>
<dbReference type="PANTHER" id="PTHR11552">
    <property type="entry name" value="GLUCOSE-METHANOL-CHOLINE GMC OXIDOREDUCTASE"/>
    <property type="match status" value="1"/>
</dbReference>
<evidence type="ECO:0000256" key="7">
    <source>
        <dbReference type="ARBA" id="ARBA00022490"/>
    </source>
</evidence>
<keyword evidence="9" id="KW-0272">Extracellular matrix</keyword>
<comment type="catalytic activity">
    <reaction evidence="13">
        <text>beta-D-glucose + O2 = D-glucono-1,5-lactone + H2O2</text>
        <dbReference type="Rhea" id="RHEA:11428"/>
        <dbReference type="ChEBI" id="CHEBI:15379"/>
        <dbReference type="ChEBI" id="CHEBI:15903"/>
        <dbReference type="ChEBI" id="CHEBI:16217"/>
        <dbReference type="ChEBI" id="CHEBI:16240"/>
        <dbReference type="EC" id="1.1.3.4"/>
    </reaction>
    <physiologicalReaction direction="left-to-right" evidence="13">
        <dbReference type="Rhea" id="RHEA:11429"/>
    </physiologicalReaction>
</comment>
<evidence type="ECO:0000256" key="17">
    <source>
        <dbReference type="RuleBase" id="RU003968"/>
    </source>
</evidence>
<feature type="binding site" evidence="16">
    <location>
        <begin position="38"/>
        <end position="39"/>
    </location>
    <ligand>
        <name>FAD</name>
        <dbReference type="ChEBI" id="CHEBI:57692"/>
    </ligand>
</feature>
<organism evidence="21 22">
    <name type="scientific">Penicillium argentinense</name>
    <dbReference type="NCBI Taxonomy" id="1131581"/>
    <lineage>
        <taxon>Eukaryota</taxon>
        <taxon>Fungi</taxon>
        <taxon>Dikarya</taxon>
        <taxon>Ascomycota</taxon>
        <taxon>Pezizomycotina</taxon>
        <taxon>Eurotiomycetes</taxon>
        <taxon>Eurotiomycetidae</taxon>
        <taxon>Eurotiales</taxon>
        <taxon>Aspergillaceae</taxon>
        <taxon>Penicillium</taxon>
    </lineage>
</organism>
<dbReference type="OrthoDB" id="269227at2759"/>
<evidence type="ECO:0000256" key="13">
    <source>
        <dbReference type="ARBA" id="ARBA00049435"/>
    </source>
</evidence>
<evidence type="ECO:0000259" key="19">
    <source>
        <dbReference type="PROSITE" id="PS00623"/>
    </source>
</evidence>
<dbReference type="InterPro" id="IPR027424">
    <property type="entry name" value="Glucose_Oxidase_domain_2"/>
</dbReference>
<evidence type="ECO:0000256" key="8">
    <source>
        <dbReference type="ARBA" id="ARBA00022512"/>
    </source>
</evidence>
<dbReference type="Pfam" id="PF00732">
    <property type="entry name" value="GMC_oxred_N"/>
    <property type="match status" value="1"/>
</dbReference>
<feature type="active site" description="Proton acceptor" evidence="15">
    <location>
        <position position="572"/>
    </location>
</feature>
<evidence type="ECO:0000256" key="16">
    <source>
        <dbReference type="PIRSR" id="PIRSR000137-2"/>
    </source>
</evidence>
<reference evidence="21" key="2">
    <citation type="journal article" date="2023" name="IMA Fungus">
        <title>Comparative genomic study of the Penicillium genus elucidates a diverse pangenome and 15 lateral gene transfer events.</title>
        <authorList>
            <person name="Petersen C."/>
            <person name="Sorensen T."/>
            <person name="Nielsen M.R."/>
            <person name="Sondergaard T.E."/>
            <person name="Sorensen J.L."/>
            <person name="Fitzpatrick D.A."/>
            <person name="Frisvad J.C."/>
            <person name="Nielsen K.L."/>
        </authorList>
    </citation>
    <scope>NUCLEOTIDE SEQUENCE</scope>
    <source>
        <strain evidence="21">IBT 30761</strain>
    </source>
</reference>
<evidence type="ECO:0000313" key="21">
    <source>
        <dbReference type="EMBL" id="KAJ5098283.1"/>
    </source>
</evidence>
<keyword evidence="7" id="KW-0963">Cytoplasm</keyword>
<sequence length="592" mass="64166">MRSLASLALLPLAAAVPHVSPASDSGATYDYIVVGGGTSGLVVANRLSELKDINVLVIEAGGSAYSNPNVTDTAGYGKAFGTEIDWAYQTTDQEYAEGNRQTVRAGKALGGTSLINGMVYLRAQTAQIDAWEAIGNKGWNWKSLFPYYKKGEGFQVPTDYPWLEGSGVAYDPAYHGYDGPLKVGWSEDQLKDGLAQKMNSTYQNLSPEVPYNKDPNGGQMIGYSLYPKTVDSKLNIREDAARAYYYPYKSRSNLHVWLNTNANKLTWKDGEDATADGVEVTLTNGTTTVVKASREVILAAGALKSPLLLELSGVGNPDVLSKYEIETKVNLPTVGENLQDQMNNGLAYDSKTSYSKSADYVAYPSANQLFSNATAIGSDLLAKIPEYAAQVASANGNITKAKDIERFFKIQWDLIFKAHIPVAEILLEPFGTTYDTEYWGSVPFSRGNVHISSADPTAAASIDPKYFMLDFDLHAQIEAARFIRKVFQTEPFASMAGSETSPGLSSVAADANDQGWSSFIKNNFRSNFHPISTTAMMPKEIGGVVDTSLKVYGVSNVRVVDASVMPFQVCGHLQSTVYAVAERAADIIKAQI</sequence>
<dbReference type="SUPFAM" id="SSF54373">
    <property type="entry name" value="FAD-linked reductases, C-terminal domain"/>
    <property type="match status" value="1"/>
</dbReference>
<feature type="chain" id="PRO_5040936097" description="glucose oxidase" evidence="18">
    <location>
        <begin position="16"/>
        <end position="592"/>
    </location>
</feature>
<dbReference type="GO" id="GO:0005737">
    <property type="term" value="C:cytoplasm"/>
    <property type="evidence" value="ECO:0007669"/>
    <property type="project" value="UniProtKB-SubCell"/>
</dbReference>
<protein>
    <recommendedName>
        <fullName evidence="14">glucose oxidase</fullName>
        <ecNumber evidence="14">1.1.3.4</ecNumber>
    </recommendedName>
</protein>
<feature type="signal peptide" evidence="18">
    <location>
        <begin position="1"/>
        <end position="15"/>
    </location>
</feature>
<dbReference type="EMBL" id="JAPQKI010000005">
    <property type="protein sequence ID" value="KAJ5098283.1"/>
    <property type="molecule type" value="Genomic_DNA"/>
</dbReference>
<comment type="subcellular location">
    <subcellularLocation>
        <location evidence="3">Cytoplasm</location>
    </subcellularLocation>
    <subcellularLocation>
        <location evidence="2">Secreted</location>
        <location evidence="2">Cell wall</location>
    </subcellularLocation>
    <subcellularLocation>
        <location evidence="4">Secreted</location>
        <location evidence="4">Extracellular space</location>
        <location evidence="4">Extracellular matrix</location>
    </subcellularLocation>
</comment>
<evidence type="ECO:0000256" key="14">
    <source>
        <dbReference type="ARBA" id="ARBA00049722"/>
    </source>
</evidence>
<dbReference type="RefSeq" id="XP_056473937.1">
    <property type="nucleotide sequence ID" value="XM_056617778.1"/>
</dbReference>
<dbReference type="PROSITE" id="PS00624">
    <property type="entry name" value="GMC_OXRED_2"/>
    <property type="match status" value="1"/>
</dbReference>
<accession>A0A9W9FDL2</accession>
<dbReference type="AlphaFoldDB" id="A0A9W9FDL2"/>
<evidence type="ECO:0000256" key="12">
    <source>
        <dbReference type="ARBA" id="ARBA00023002"/>
    </source>
</evidence>
<dbReference type="SUPFAM" id="SSF51905">
    <property type="entry name" value="FAD/NAD(P)-binding domain"/>
    <property type="match status" value="1"/>
</dbReference>
<evidence type="ECO:0000259" key="20">
    <source>
        <dbReference type="PROSITE" id="PS00624"/>
    </source>
</evidence>
<dbReference type="PROSITE" id="PS00623">
    <property type="entry name" value="GMC_OXRED_1"/>
    <property type="match status" value="1"/>
</dbReference>
<dbReference type="InterPro" id="IPR036188">
    <property type="entry name" value="FAD/NAD-bd_sf"/>
</dbReference>
<evidence type="ECO:0000256" key="18">
    <source>
        <dbReference type="SAM" id="SignalP"/>
    </source>
</evidence>
<reference evidence="21" key="1">
    <citation type="submission" date="2022-11" db="EMBL/GenBank/DDBJ databases">
        <authorList>
            <person name="Petersen C."/>
        </authorList>
    </citation>
    <scope>NUCLEOTIDE SEQUENCE</scope>
    <source>
        <strain evidence="21">IBT 30761</strain>
    </source>
</reference>
<feature type="domain" description="Glucose-methanol-choline oxidoreductase N-terminal" evidence="20">
    <location>
        <begin position="301"/>
        <end position="315"/>
    </location>
</feature>
<keyword evidence="9" id="KW-0964">Secreted</keyword>
<keyword evidence="8" id="KW-0134">Cell wall</keyword>
<evidence type="ECO:0000256" key="3">
    <source>
        <dbReference type="ARBA" id="ARBA00004496"/>
    </source>
</evidence>
<keyword evidence="22" id="KW-1185">Reference proteome</keyword>
<evidence type="ECO:0000313" key="22">
    <source>
        <dbReference type="Proteomes" id="UP001149074"/>
    </source>
</evidence>
<feature type="domain" description="Glucose-methanol-choline oxidoreductase N-terminal" evidence="19">
    <location>
        <begin position="106"/>
        <end position="129"/>
    </location>
</feature>
<dbReference type="PANTHER" id="PTHR11552:SF201">
    <property type="entry name" value="GLUCOSE-METHANOL-CHOLINE OXIDOREDUCTASE N-TERMINAL DOMAIN-CONTAINING PROTEIN"/>
    <property type="match status" value="1"/>
</dbReference>
<dbReference type="InterPro" id="IPR007867">
    <property type="entry name" value="GMC_OxRtase_C"/>
</dbReference>
<evidence type="ECO:0000256" key="4">
    <source>
        <dbReference type="ARBA" id="ARBA00004498"/>
    </source>
</evidence>
<evidence type="ECO:0000256" key="15">
    <source>
        <dbReference type="PIRSR" id="PIRSR000137-1"/>
    </source>
</evidence>
<feature type="binding site" evidence="16">
    <location>
        <begin position="116"/>
        <end position="119"/>
    </location>
    <ligand>
        <name>FAD</name>
        <dbReference type="ChEBI" id="CHEBI:57692"/>
    </ligand>
</feature>
<dbReference type="InterPro" id="IPR012132">
    <property type="entry name" value="GMC_OxRdtase"/>
</dbReference>
<dbReference type="EC" id="1.1.3.4" evidence="14"/>
<dbReference type="Gene3D" id="3.50.50.60">
    <property type="entry name" value="FAD/NAD(P)-binding domain"/>
    <property type="match status" value="1"/>
</dbReference>
<dbReference type="Proteomes" id="UP001149074">
    <property type="component" value="Unassembled WGS sequence"/>
</dbReference>
<comment type="subunit">
    <text evidence="6">Homodimer.</text>
</comment>
<dbReference type="Gene3D" id="4.10.450.10">
    <property type="entry name" value="Glucose Oxidase, domain 2"/>
    <property type="match status" value="1"/>
</dbReference>
<dbReference type="PIRSF" id="PIRSF000137">
    <property type="entry name" value="Alcohol_oxidase"/>
    <property type="match status" value="1"/>
</dbReference>
<evidence type="ECO:0000256" key="10">
    <source>
        <dbReference type="ARBA" id="ARBA00022630"/>
    </source>
</evidence>
<evidence type="ECO:0000256" key="1">
    <source>
        <dbReference type="ARBA" id="ARBA00001974"/>
    </source>
</evidence>
<keyword evidence="12" id="KW-0560">Oxidoreductase</keyword>
<dbReference type="Pfam" id="PF05199">
    <property type="entry name" value="GMC_oxred_C"/>
    <property type="match status" value="1"/>
</dbReference>
<feature type="binding site" evidence="16">
    <location>
        <position position="112"/>
    </location>
    <ligand>
        <name>FAD</name>
        <dbReference type="ChEBI" id="CHEBI:57692"/>
    </ligand>
</feature>
<name>A0A9W9FDL2_9EURO</name>
<evidence type="ECO:0000256" key="2">
    <source>
        <dbReference type="ARBA" id="ARBA00004191"/>
    </source>
</evidence>
<feature type="active site" description="Proton donor" evidence="15">
    <location>
        <position position="529"/>
    </location>
</feature>
<evidence type="ECO:0000256" key="11">
    <source>
        <dbReference type="ARBA" id="ARBA00022827"/>
    </source>
</evidence>
<keyword evidence="10 17" id="KW-0285">Flavoprotein</keyword>
<evidence type="ECO:0000256" key="5">
    <source>
        <dbReference type="ARBA" id="ARBA00010790"/>
    </source>
</evidence>